<evidence type="ECO:0000313" key="9">
    <source>
        <dbReference type="Proteomes" id="UP001566204"/>
    </source>
</evidence>
<feature type="domain" description="RagB/SusD" evidence="6">
    <location>
        <begin position="345"/>
        <end position="474"/>
    </location>
</feature>
<proteinExistence type="inferred from homology"/>
<keyword evidence="9" id="KW-1185">Reference proteome</keyword>
<dbReference type="InterPro" id="IPR033985">
    <property type="entry name" value="SusD-like_N"/>
</dbReference>
<sequence length="475" mass="53880">MKSIHNYILILSIACLSFQGCKKYLDIAPKSSVAEEEMFASEIGFRQTLNGVYSTIASRNLYGDNLSMGFVSALAQNYNTSGASGLFVKSRNYDYESAEVIGYTGQVWSKAYNGIAGLNNILKFCEQNRSVLTDEAYTEIKGEALGLRGFLHFELLRMFAPSFIVSPQAKAIPYRVTIDQYSQVPATVTEVTELALQDLLQSADLLKKVDPILTGSTERRYKFNYYAAKGVLARIYLYRGDQARAYSTAKEIVDSGLFPFVDKSGVSAAAGTKDRLFKSELIFAVRNRNIQTWAYDQYFTFYGSFSDRLSRPEADFKTLYEVSTVGEGDIRWLNLFEDSQGFKFPSKFWQTSSTSIDSLRLDHMIPVIRCSEMRYIIAETATSADEALGQLNQVRLARTVTALPLTAENLDRTFIQNEITKEYQKEMYAEGQLFYYYKRRNFTDIPFKPAGMTSFSTKNYLLPIPNDELEFNPNY</sequence>
<dbReference type="Pfam" id="PF07980">
    <property type="entry name" value="SusD_RagB"/>
    <property type="match status" value="1"/>
</dbReference>
<dbReference type="Pfam" id="PF14322">
    <property type="entry name" value="SusD-like_3"/>
    <property type="match status" value="1"/>
</dbReference>
<dbReference type="SUPFAM" id="SSF48452">
    <property type="entry name" value="TPR-like"/>
    <property type="match status" value="1"/>
</dbReference>
<feature type="domain" description="SusD-like N-terminal" evidence="7">
    <location>
        <begin position="23"/>
        <end position="237"/>
    </location>
</feature>
<comment type="subcellular location">
    <subcellularLocation>
        <location evidence="1">Cell outer membrane</location>
    </subcellularLocation>
</comment>
<dbReference type="InterPro" id="IPR011990">
    <property type="entry name" value="TPR-like_helical_dom_sf"/>
</dbReference>
<dbReference type="Proteomes" id="UP001566204">
    <property type="component" value="Unassembled WGS sequence"/>
</dbReference>
<comment type="caution">
    <text evidence="8">The sequence shown here is derived from an EMBL/GenBank/DDBJ whole genome shotgun (WGS) entry which is preliminary data.</text>
</comment>
<evidence type="ECO:0000256" key="1">
    <source>
        <dbReference type="ARBA" id="ARBA00004442"/>
    </source>
</evidence>
<keyword evidence="4" id="KW-0472">Membrane</keyword>
<dbReference type="RefSeq" id="WP_370482042.1">
    <property type="nucleotide sequence ID" value="NZ_JBEOQA010000001.1"/>
</dbReference>
<accession>A0ABV4HEP7</accession>
<evidence type="ECO:0000256" key="3">
    <source>
        <dbReference type="ARBA" id="ARBA00022729"/>
    </source>
</evidence>
<evidence type="ECO:0000256" key="4">
    <source>
        <dbReference type="ARBA" id="ARBA00023136"/>
    </source>
</evidence>
<evidence type="ECO:0000256" key="5">
    <source>
        <dbReference type="ARBA" id="ARBA00023237"/>
    </source>
</evidence>
<gene>
    <name evidence="8" type="ORF">ABTW24_09140</name>
</gene>
<evidence type="ECO:0000259" key="7">
    <source>
        <dbReference type="Pfam" id="PF14322"/>
    </source>
</evidence>
<dbReference type="EMBL" id="JBEOQB010000002">
    <property type="protein sequence ID" value="MEZ0451758.1"/>
    <property type="molecule type" value="Genomic_DNA"/>
</dbReference>
<dbReference type="Gene3D" id="1.25.40.390">
    <property type="match status" value="1"/>
</dbReference>
<evidence type="ECO:0000259" key="6">
    <source>
        <dbReference type="Pfam" id="PF07980"/>
    </source>
</evidence>
<keyword evidence="5" id="KW-0998">Cell outer membrane</keyword>
<keyword evidence="3" id="KW-0732">Signal</keyword>
<protein>
    <submittedName>
        <fullName evidence="8">RagB/SusD family nutrient uptake outer membrane protein</fullName>
    </submittedName>
</protein>
<name>A0ABV4HEP7_9SPHI</name>
<organism evidence="8 9">
    <name type="scientific">Sphingobacterium thalpophilum</name>
    <dbReference type="NCBI Taxonomy" id="259"/>
    <lineage>
        <taxon>Bacteria</taxon>
        <taxon>Pseudomonadati</taxon>
        <taxon>Bacteroidota</taxon>
        <taxon>Sphingobacteriia</taxon>
        <taxon>Sphingobacteriales</taxon>
        <taxon>Sphingobacteriaceae</taxon>
        <taxon>Sphingobacterium</taxon>
    </lineage>
</organism>
<evidence type="ECO:0000256" key="2">
    <source>
        <dbReference type="ARBA" id="ARBA00006275"/>
    </source>
</evidence>
<evidence type="ECO:0000313" key="8">
    <source>
        <dbReference type="EMBL" id="MEZ0451758.1"/>
    </source>
</evidence>
<reference evidence="8 9" key="1">
    <citation type="submission" date="2024-06" db="EMBL/GenBank/DDBJ databases">
        <title>Soil Sphingobacterium thalpophilum.</title>
        <authorList>
            <person name="Yang J."/>
            <person name="Li J."/>
        </authorList>
    </citation>
    <scope>NUCLEOTIDE SEQUENCE [LARGE SCALE GENOMIC DNA]</scope>
    <source>
        <strain evidence="8 9">22g91tb</strain>
    </source>
</reference>
<dbReference type="PROSITE" id="PS51257">
    <property type="entry name" value="PROKAR_LIPOPROTEIN"/>
    <property type="match status" value="1"/>
</dbReference>
<dbReference type="InterPro" id="IPR012944">
    <property type="entry name" value="SusD_RagB_dom"/>
</dbReference>
<comment type="similarity">
    <text evidence="2">Belongs to the SusD family.</text>
</comment>